<keyword evidence="2" id="KW-1185">Reference proteome</keyword>
<accession>A0ABX2TE93</accession>
<evidence type="ECO:0000313" key="2">
    <source>
        <dbReference type="Proteomes" id="UP000584642"/>
    </source>
</evidence>
<name>A0ABX2TE93_9PROT</name>
<dbReference type="Proteomes" id="UP000584642">
    <property type="component" value="Unassembled WGS sequence"/>
</dbReference>
<dbReference type="EMBL" id="JABFDB010000012">
    <property type="protein sequence ID" value="NYZ21532.1"/>
    <property type="molecule type" value="Genomic_DNA"/>
</dbReference>
<proteinExistence type="predicted"/>
<dbReference type="InterPro" id="IPR007420">
    <property type="entry name" value="DUF465"/>
</dbReference>
<sequence>MAFEDRIDSLRSKHQALDAELKMETQRPLPDPSTIAKLKKEKLRLKDEINRLGRP</sequence>
<comment type="caution">
    <text evidence="1">The sequence shown here is derived from an EMBL/GenBank/DDBJ whole genome shotgun (WGS) entry which is preliminary data.</text>
</comment>
<reference evidence="1 2" key="1">
    <citation type="submission" date="2020-05" db="EMBL/GenBank/DDBJ databases">
        <title>Azospirillum oleiclasticum sp. nov, a nitrogen-fixing and heavy crude oil-emulsifying bacterium isolated from the crude oil of Yumen Oilfield.</title>
        <authorList>
            <person name="Wu D."/>
            <person name="Cai M."/>
            <person name="Zhang X."/>
        </authorList>
    </citation>
    <scope>NUCLEOTIDE SEQUENCE [LARGE SCALE GENOMIC DNA]</scope>
    <source>
        <strain evidence="1 2">ROY-1-1-2</strain>
    </source>
</reference>
<organism evidence="1 2">
    <name type="scientific">Azospirillum oleiclasticum</name>
    <dbReference type="NCBI Taxonomy" id="2735135"/>
    <lineage>
        <taxon>Bacteria</taxon>
        <taxon>Pseudomonadati</taxon>
        <taxon>Pseudomonadota</taxon>
        <taxon>Alphaproteobacteria</taxon>
        <taxon>Rhodospirillales</taxon>
        <taxon>Azospirillaceae</taxon>
        <taxon>Azospirillum</taxon>
    </lineage>
</organism>
<evidence type="ECO:0000313" key="1">
    <source>
        <dbReference type="EMBL" id="NYZ21532.1"/>
    </source>
</evidence>
<protein>
    <submittedName>
        <fullName evidence="1">DUF465 domain-containing protein</fullName>
    </submittedName>
</protein>
<dbReference type="RefSeq" id="WP_180283307.1">
    <property type="nucleotide sequence ID" value="NZ_JABFDB010000012.1"/>
</dbReference>
<gene>
    <name evidence="1" type="ORF">HND93_17605</name>
</gene>
<dbReference type="Pfam" id="PF04325">
    <property type="entry name" value="DUF465"/>
    <property type="match status" value="1"/>
</dbReference>
<dbReference type="Gene3D" id="6.10.280.50">
    <property type="match status" value="1"/>
</dbReference>
<dbReference type="InterPro" id="IPR038444">
    <property type="entry name" value="DUF465_sf"/>
</dbReference>